<proteinExistence type="predicted"/>
<feature type="coiled-coil region" evidence="1">
    <location>
        <begin position="382"/>
        <end position="430"/>
    </location>
</feature>
<accession>L1K1N4</accession>
<feature type="compositionally biased region" description="Acidic residues" evidence="2">
    <location>
        <begin position="23"/>
        <end position="32"/>
    </location>
</feature>
<sequence length="499" mass="56341">MARERIRYELKVDTTKIQGLEEAGSEAEEEEDGRSKVTSSKDKSKEQKNGGKKMLLRVEMSRGTKVVKSEEFTVPDYSRILLRTKLERSANGRDFAEKRIGSAILNLAEYVLQSEQETKVSMQVKGCSKPVWLTLRISCQSSKRGRDDSDTVSERSAYTLSETASVASGEVDGREEGGDGEEEEGGDNQEMGSDGRQQIHHRKGHSDELSERSYGIGNEVPSSSDPTYSATRGAMMSQIEEARGKIKEAEDALQVKTDEMDRIDVQLCLEGTRRNLLERRKVRAAAVMFSPDDTLRQKRVLDYVDMLRLDRDRLTEGSRSFKEAPKTNEAAVHQMLQREARRWREHLEKLKTMRSVLTRQLEEDAEGHGRQAEGGSKVSLPVKRKESLHVKLQKAIEEEKAKSSKYQGWAEKIDEAKAKLEQELTMLRRMHGLEQRQAISSSSSSSSDLKATEKELQRITAMVISTSTSHAEKSFQVLELQNQEAEKKLGDLSSLRTNH</sequence>
<dbReference type="GeneID" id="17311786"/>
<feature type="region of interest" description="Disordered" evidence="2">
    <location>
        <begin position="434"/>
        <end position="453"/>
    </location>
</feature>
<feature type="compositionally biased region" description="Basic and acidic residues" evidence="2">
    <location>
        <begin position="33"/>
        <end position="49"/>
    </location>
</feature>
<dbReference type="PaxDb" id="55529-EKX54751"/>
<organism evidence="3">
    <name type="scientific">Guillardia theta (strain CCMP2712)</name>
    <name type="common">Cryptophyte</name>
    <dbReference type="NCBI Taxonomy" id="905079"/>
    <lineage>
        <taxon>Eukaryota</taxon>
        <taxon>Cryptophyceae</taxon>
        <taxon>Pyrenomonadales</taxon>
        <taxon>Geminigeraceae</taxon>
        <taxon>Guillardia</taxon>
    </lineage>
</organism>
<reference evidence="5" key="2">
    <citation type="submission" date="2012-11" db="EMBL/GenBank/DDBJ databases">
        <authorList>
            <person name="Kuo A."/>
            <person name="Curtis B.A."/>
            <person name="Tanifuji G."/>
            <person name="Burki F."/>
            <person name="Gruber A."/>
            <person name="Irimia M."/>
            <person name="Maruyama S."/>
            <person name="Arias M.C."/>
            <person name="Ball S.G."/>
            <person name="Gile G.H."/>
            <person name="Hirakawa Y."/>
            <person name="Hopkins J.F."/>
            <person name="Rensing S.A."/>
            <person name="Schmutz J."/>
            <person name="Symeonidi A."/>
            <person name="Elias M."/>
            <person name="Eveleigh R.J."/>
            <person name="Herman E.K."/>
            <person name="Klute M.J."/>
            <person name="Nakayama T."/>
            <person name="Obornik M."/>
            <person name="Reyes-Prieto A."/>
            <person name="Armbrust E.V."/>
            <person name="Aves S.J."/>
            <person name="Beiko R.G."/>
            <person name="Coutinho P."/>
            <person name="Dacks J.B."/>
            <person name="Durnford D.G."/>
            <person name="Fast N.M."/>
            <person name="Green B.R."/>
            <person name="Grisdale C."/>
            <person name="Hempe F."/>
            <person name="Henrissat B."/>
            <person name="Hoppner M.P."/>
            <person name="Ishida K.-I."/>
            <person name="Kim E."/>
            <person name="Koreny L."/>
            <person name="Kroth P.G."/>
            <person name="Liu Y."/>
            <person name="Malik S.-B."/>
            <person name="Maier U.G."/>
            <person name="McRose D."/>
            <person name="Mock T."/>
            <person name="Neilson J.A."/>
            <person name="Onodera N.T."/>
            <person name="Poole A.M."/>
            <person name="Pritham E.J."/>
            <person name="Richards T.A."/>
            <person name="Rocap G."/>
            <person name="Roy S.W."/>
            <person name="Sarai C."/>
            <person name="Schaack S."/>
            <person name="Shirato S."/>
            <person name="Slamovits C.H."/>
            <person name="Spencer D.F."/>
            <person name="Suzuki S."/>
            <person name="Worden A.Z."/>
            <person name="Zauner S."/>
            <person name="Barry K."/>
            <person name="Bell C."/>
            <person name="Bharti A.K."/>
            <person name="Crow J.A."/>
            <person name="Grimwood J."/>
            <person name="Kramer R."/>
            <person name="Lindquist E."/>
            <person name="Lucas S."/>
            <person name="Salamov A."/>
            <person name="McFadden G.I."/>
            <person name="Lane C.E."/>
            <person name="Keeling P.J."/>
            <person name="Gray M.W."/>
            <person name="Grigoriev I.V."/>
            <person name="Archibald J.M."/>
        </authorList>
    </citation>
    <scope>NUCLEOTIDE SEQUENCE</scope>
    <source>
        <strain evidence="5">CCMP2712</strain>
    </source>
</reference>
<gene>
    <name evidence="3" type="ORF">GUITHDRAFT_99406</name>
</gene>
<dbReference type="AlphaFoldDB" id="L1K1N4"/>
<dbReference type="HOGENOM" id="CLU_546851_0_0_1"/>
<feature type="region of interest" description="Disordered" evidence="2">
    <location>
        <begin position="19"/>
        <end position="53"/>
    </location>
</feature>
<protein>
    <submittedName>
        <fullName evidence="3 4">Uncharacterized protein</fullName>
    </submittedName>
</protein>
<evidence type="ECO:0000256" key="1">
    <source>
        <dbReference type="SAM" id="Coils"/>
    </source>
</evidence>
<name>L1K1N4_GUITC</name>
<evidence type="ECO:0000313" key="4">
    <source>
        <dbReference type="EnsemblProtists" id="EKX54751"/>
    </source>
</evidence>
<feature type="compositionally biased region" description="Basic and acidic residues" evidence="2">
    <location>
        <begin position="362"/>
        <end position="371"/>
    </location>
</feature>
<reference evidence="3 5" key="1">
    <citation type="journal article" date="2012" name="Nature">
        <title>Algal genomes reveal evolutionary mosaicism and the fate of nucleomorphs.</title>
        <authorList>
            <consortium name="DOE Joint Genome Institute"/>
            <person name="Curtis B.A."/>
            <person name="Tanifuji G."/>
            <person name="Burki F."/>
            <person name="Gruber A."/>
            <person name="Irimia M."/>
            <person name="Maruyama S."/>
            <person name="Arias M.C."/>
            <person name="Ball S.G."/>
            <person name="Gile G.H."/>
            <person name="Hirakawa Y."/>
            <person name="Hopkins J.F."/>
            <person name="Kuo A."/>
            <person name="Rensing S.A."/>
            <person name="Schmutz J."/>
            <person name="Symeonidi A."/>
            <person name="Elias M."/>
            <person name="Eveleigh R.J."/>
            <person name="Herman E.K."/>
            <person name="Klute M.J."/>
            <person name="Nakayama T."/>
            <person name="Obornik M."/>
            <person name="Reyes-Prieto A."/>
            <person name="Armbrust E.V."/>
            <person name="Aves S.J."/>
            <person name="Beiko R.G."/>
            <person name="Coutinho P."/>
            <person name="Dacks J.B."/>
            <person name="Durnford D.G."/>
            <person name="Fast N.M."/>
            <person name="Green B.R."/>
            <person name="Grisdale C.J."/>
            <person name="Hempel F."/>
            <person name="Henrissat B."/>
            <person name="Hoppner M.P."/>
            <person name="Ishida K."/>
            <person name="Kim E."/>
            <person name="Koreny L."/>
            <person name="Kroth P.G."/>
            <person name="Liu Y."/>
            <person name="Malik S.B."/>
            <person name="Maier U.G."/>
            <person name="McRose D."/>
            <person name="Mock T."/>
            <person name="Neilson J.A."/>
            <person name="Onodera N.T."/>
            <person name="Poole A.M."/>
            <person name="Pritham E.J."/>
            <person name="Richards T.A."/>
            <person name="Rocap G."/>
            <person name="Roy S.W."/>
            <person name="Sarai C."/>
            <person name="Schaack S."/>
            <person name="Shirato S."/>
            <person name="Slamovits C.H."/>
            <person name="Spencer D.F."/>
            <person name="Suzuki S."/>
            <person name="Worden A.Z."/>
            <person name="Zauner S."/>
            <person name="Barry K."/>
            <person name="Bell C."/>
            <person name="Bharti A.K."/>
            <person name="Crow J.A."/>
            <person name="Grimwood J."/>
            <person name="Kramer R."/>
            <person name="Lindquist E."/>
            <person name="Lucas S."/>
            <person name="Salamov A."/>
            <person name="McFadden G.I."/>
            <person name="Lane C.E."/>
            <person name="Keeling P.J."/>
            <person name="Gray M.W."/>
            <person name="Grigoriev I.V."/>
            <person name="Archibald J.M."/>
        </authorList>
    </citation>
    <scope>NUCLEOTIDE SEQUENCE</scope>
    <source>
        <strain evidence="3 5">CCMP2712</strain>
    </source>
</reference>
<reference evidence="4" key="3">
    <citation type="submission" date="2015-06" db="UniProtKB">
        <authorList>
            <consortium name="EnsemblProtists"/>
        </authorList>
    </citation>
    <scope>IDENTIFICATION</scope>
</reference>
<feature type="compositionally biased region" description="Acidic residues" evidence="2">
    <location>
        <begin position="178"/>
        <end position="187"/>
    </location>
</feature>
<feature type="compositionally biased region" description="Polar residues" evidence="2">
    <location>
        <begin position="220"/>
        <end position="230"/>
    </location>
</feature>
<dbReference type="RefSeq" id="XP_005841731.1">
    <property type="nucleotide sequence ID" value="XM_005841674.1"/>
</dbReference>
<feature type="region of interest" description="Disordered" evidence="2">
    <location>
        <begin position="142"/>
        <end position="230"/>
    </location>
</feature>
<feature type="region of interest" description="Disordered" evidence="2">
    <location>
        <begin position="362"/>
        <end position="382"/>
    </location>
</feature>
<evidence type="ECO:0000256" key="2">
    <source>
        <dbReference type="SAM" id="MobiDB-lite"/>
    </source>
</evidence>
<dbReference type="EMBL" id="JH992966">
    <property type="protein sequence ID" value="EKX54751.1"/>
    <property type="molecule type" value="Genomic_DNA"/>
</dbReference>
<keyword evidence="5" id="KW-1185">Reference proteome</keyword>
<evidence type="ECO:0000313" key="5">
    <source>
        <dbReference type="Proteomes" id="UP000011087"/>
    </source>
</evidence>
<feature type="compositionally biased region" description="Basic and acidic residues" evidence="2">
    <location>
        <begin position="144"/>
        <end position="153"/>
    </location>
</feature>
<feature type="compositionally biased region" description="Polar residues" evidence="2">
    <location>
        <begin position="154"/>
        <end position="166"/>
    </location>
</feature>
<dbReference type="EnsemblProtists" id="EKX54751">
    <property type="protein sequence ID" value="EKX54751"/>
    <property type="gene ID" value="GUITHDRAFT_99406"/>
</dbReference>
<dbReference type="Proteomes" id="UP000011087">
    <property type="component" value="Unassembled WGS sequence"/>
</dbReference>
<dbReference type="KEGG" id="gtt:GUITHDRAFT_99406"/>
<keyword evidence="1" id="KW-0175">Coiled coil</keyword>
<feature type="coiled-coil region" evidence="1">
    <location>
        <begin position="232"/>
        <end position="266"/>
    </location>
</feature>
<evidence type="ECO:0000313" key="3">
    <source>
        <dbReference type="EMBL" id="EKX54751.1"/>
    </source>
</evidence>